<evidence type="ECO:0000256" key="1">
    <source>
        <dbReference type="SAM" id="MobiDB-lite"/>
    </source>
</evidence>
<comment type="caution">
    <text evidence="2">The sequence shown here is derived from an EMBL/GenBank/DDBJ whole genome shotgun (WGS) entry which is preliminary data.</text>
</comment>
<name>A0AAV6VNK3_9ARAC</name>
<feature type="compositionally biased region" description="Basic and acidic residues" evidence="1">
    <location>
        <begin position="1"/>
        <end position="20"/>
    </location>
</feature>
<evidence type="ECO:0000313" key="3">
    <source>
        <dbReference type="Proteomes" id="UP000827092"/>
    </source>
</evidence>
<accession>A0AAV6VNK3</accession>
<feature type="compositionally biased region" description="Polar residues" evidence="1">
    <location>
        <begin position="34"/>
        <end position="47"/>
    </location>
</feature>
<dbReference type="EMBL" id="JAFNEN010000045">
    <property type="protein sequence ID" value="KAG8198055.1"/>
    <property type="molecule type" value="Genomic_DNA"/>
</dbReference>
<organism evidence="2 3">
    <name type="scientific">Oedothorax gibbosus</name>
    <dbReference type="NCBI Taxonomy" id="931172"/>
    <lineage>
        <taxon>Eukaryota</taxon>
        <taxon>Metazoa</taxon>
        <taxon>Ecdysozoa</taxon>
        <taxon>Arthropoda</taxon>
        <taxon>Chelicerata</taxon>
        <taxon>Arachnida</taxon>
        <taxon>Araneae</taxon>
        <taxon>Araneomorphae</taxon>
        <taxon>Entelegynae</taxon>
        <taxon>Araneoidea</taxon>
        <taxon>Linyphiidae</taxon>
        <taxon>Erigoninae</taxon>
        <taxon>Oedothorax</taxon>
    </lineage>
</organism>
<proteinExistence type="predicted"/>
<protein>
    <submittedName>
        <fullName evidence="2">Uncharacterized protein</fullName>
    </submittedName>
</protein>
<evidence type="ECO:0000313" key="2">
    <source>
        <dbReference type="EMBL" id="KAG8198055.1"/>
    </source>
</evidence>
<keyword evidence="3" id="KW-1185">Reference proteome</keyword>
<gene>
    <name evidence="2" type="ORF">JTE90_001889</name>
</gene>
<feature type="region of interest" description="Disordered" evidence="1">
    <location>
        <begin position="1"/>
        <end position="66"/>
    </location>
</feature>
<sequence>MVIRRESPARSAREREKEGARIIQSRLPPRESHSQSARAPNGTQLRFSSRRPPPEVPRHPLSQHYE</sequence>
<dbReference type="Proteomes" id="UP000827092">
    <property type="component" value="Unassembled WGS sequence"/>
</dbReference>
<dbReference type="AlphaFoldDB" id="A0AAV6VNK3"/>
<reference evidence="2 3" key="1">
    <citation type="journal article" date="2022" name="Nat. Ecol. Evol.">
        <title>A masculinizing supergene underlies an exaggerated male reproductive morph in a spider.</title>
        <authorList>
            <person name="Hendrickx F."/>
            <person name="De Corte Z."/>
            <person name="Sonet G."/>
            <person name="Van Belleghem S.M."/>
            <person name="Kostlbacher S."/>
            <person name="Vangestel C."/>
        </authorList>
    </citation>
    <scope>NUCLEOTIDE SEQUENCE [LARGE SCALE GENOMIC DNA]</scope>
    <source>
        <strain evidence="2">W744_W776</strain>
    </source>
</reference>